<protein>
    <submittedName>
        <fullName evidence="2">Flagellar protein FliT</fullName>
    </submittedName>
</protein>
<gene>
    <name evidence="2" type="ORF">JOC27_000670</name>
</gene>
<feature type="region of interest" description="Disordered" evidence="1">
    <location>
        <begin position="94"/>
        <end position="114"/>
    </location>
</feature>
<keyword evidence="2" id="KW-0966">Cell projection</keyword>
<proteinExistence type="predicted"/>
<name>A0ABS2Q618_9BACL</name>
<evidence type="ECO:0000313" key="3">
    <source>
        <dbReference type="Proteomes" id="UP000823201"/>
    </source>
</evidence>
<keyword evidence="2" id="KW-0969">Cilium</keyword>
<organism evidence="2 3">
    <name type="scientific">Sporolactobacillus spathodeae</name>
    <dbReference type="NCBI Taxonomy" id="1465502"/>
    <lineage>
        <taxon>Bacteria</taxon>
        <taxon>Bacillati</taxon>
        <taxon>Bacillota</taxon>
        <taxon>Bacilli</taxon>
        <taxon>Bacillales</taxon>
        <taxon>Sporolactobacillaceae</taxon>
        <taxon>Sporolactobacillus</taxon>
    </lineage>
</organism>
<dbReference type="RefSeq" id="WP_205005575.1">
    <property type="nucleotide sequence ID" value="NZ_CBCRXA010000016.1"/>
</dbReference>
<sequence>MPIQQIYDLTLQLEQWIGKYRQTEREDWIKHLQDLLAKRETFIQQQSKKLTDEERVLAVSLNEKNEKINQSLLAIKQDIVNDMTAFKQRKRTVNRYRRPFSGPTRDGMFLDKRE</sequence>
<keyword evidence="3" id="KW-1185">Reference proteome</keyword>
<dbReference type="EMBL" id="JAFBEV010000004">
    <property type="protein sequence ID" value="MBM7657229.1"/>
    <property type="molecule type" value="Genomic_DNA"/>
</dbReference>
<keyword evidence="2" id="KW-0282">Flagellum</keyword>
<dbReference type="Proteomes" id="UP000823201">
    <property type="component" value="Unassembled WGS sequence"/>
</dbReference>
<accession>A0ABS2Q618</accession>
<evidence type="ECO:0000256" key="1">
    <source>
        <dbReference type="SAM" id="MobiDB-lite"/>
    </source>
</evidence>
<evidence type="ECO:0000313" key="2">
    <source>
        <dbReference type="EMBL" id="MBM7657229.1"/>
    </source>
</evidence>
<comment type="caution">
    <text evidence="2">The sequence shown here is derived from an EMBL/GenBank/DDBJ whole genome shotgun (WGS) entry which is preliminary data.</text>
</comment>
<reference evidence="2 3" key="1">
    <citation type="submission" date="2021-01" db="EMBL/GenBank/DDBJ databases">
        <title>Genomic Encyclopedia of Type Strains, Phase IV (KMG-IV): sequencing the most valuable type-strain genomes for metagenomic binning, comparative biology and taxonomic classification.</title>
        <authorList>
            <person name="Goeker M."/>
        </authorList>
    </citation>
    <scope>NUCLEOTIDE SEQUENCE [LARGE SCALE GENOMIC DNA]</scope>
    <source>
        <strain evidence="2 3">DSM 100968</strain>
    </source>
</reference>